<evidence type="ECO:0000256" key="1">
    <source>
        <dbReference type="ARBA" id="ARBA00004123"/>
    </source>
</evidence>
<evidence type="ECO:0000313" key="8">
    <source>
        <dbReference type="Proteomes" id="UP000243515"/>
    </source>
</evidence>
<accession>A0A232LZS4</accession>
<dbReference type="PANTHER" id="PTHR46481:SF10">
    <property type="entry name" value="ZINC FINGER BED DOMAIN-CONTAINING PROTEIN 39"/>
    <property type="match status" value="1"/>
</dbReference>
<proteinExistence type="predicted"/>
<keyword evidence="8" id="KW-1185">Reference proteome</keyword>
<comment type="caution">
    <text evidence="7">The sequence shown here is derived from an EMBL/GenBank/DDBJ whole genome shotgun (WGS) entry which is preliminary data.</text>
</comment>
<feature type="compositionally biased region" description="Acidic residues" evidence="6">
    <location>
        <begin position="280"/>
        <end position="302"/>
    </location>
</feature>
<keyword evidence="2" id="KW-0479">Metal-binding</keyword>
<protein>
    <recommendedName>
        <fullName evidence="9">BED-type domain-containing protein</fullName>
    </recommendedName>
</protein>
<evidence type="ECO:0000256" key="3">
    <source>
        <dbReference type="ARBA" id="ARBA00022771"/>
    </source>
</evidence>
<evidence type="ECO:0000313" key="7">
    <source>
        <dbReference type="EMBL" id="OXV09538.1"/>
    </source>
</evidence>
<sequence>MYCKYCDNPPYQSTSSFRHHLATKHDIHIETQMSNLKKSTLDQLQALYDKASESGSDLQQLETQILKRVLKKNVISSGLIAMIVIENLSFRFVESPQFQAFCRLLNPALDAEIFTAHCQVSDGIDKSYVHLKDIVQQKLQSSLSKIHLSLDIWTSPNRILFLGVCAHFVESGSKKLAKALLELRSVPSHGAKDQFDAVREILESYEIVENLGVIIGDNHSGNDKLARLISKFLSEEKQIRWNADHNRIRCNGHIINLAVCAFLTEAPAADLDNLDNLDDLDDLDDLEEPEDLDEPEDSELDESPQRSQQLKLQCLEKLHKIVIHLRSSPGRTQSFRGLANRLIPIDNATRWNSWYQMLKVALDKKAEIDSYTKIWYSNLEESYLSPLDWERLALVMAFLQPFHRATLETEGDDATIDRILFTMDVLVKHFETAKVCFHNIIPMCLLPLRDRGKAN</sequence>
<keyword evidence="4" id="KW-0862">Zinc</keyword>
<evidence type="ECO:0000256" key="6">
    <source>
        <dbReference type="SAM" id="MobiDB-lite"/>
    </source>
</evidence>
<feature type="region of interest" description="Disordered" evidence="6">
    <location>
        <begin position="280"/>
        <end position="306"/>
    </location>
</feature>
<name>A0A232LZS4_9EURO</name>
<keyword evidence="5" id="KW-0539">Nucleus</keyword>
<organism evidence="7 8">
    <name type="scientific">Elaphomyces granulatus</name>
    <dbReference type="NCBI Taxonomy" id="519963"/>
    <lineage>
        <taxon>Eukaryota</taxon>
        <taxon>Fungi</taxon>
        <taxon>Dikarya</taxon>
        <taxon>Ascomycota</taxon>
        <taxon>Pezizomycotina</taxon>
        <taxon>Eurotiomycetes</taxon>
        <taxon>Eurotiomycetidae</taxon>
        <taxon>Eurotiales</taxon>
        <taxon>Elaphomycetaceae</taxon>
        <taxon>Elaphomyces</taxon>
    </lineage>
</organism>
<keyword evidence="3" id="KW-0863">Zinc-finger</keyword>
<dbReference type="EMBL" id="NPHW01003475">
    <property type="protein sequence ID" value="OXV09538.1"/>
    <property type="molecule type" value="Genomic_DNA"/>
</dbReference>
<dbReference type="Proteomes" id="UP000243515">
    <property type="component" value="Unassembled WGS sequence"/>
</dbReference>
<reference evidence="7 8" key="1">
    <citation type="journal article" date="2015" name="Environ. Microbiol.">
        <title>Metagenome sequence of Elaphomyces granulatus from sporocarp tissue reveals Ascomycota ectomycorrhizal fingerprints of genome expansion and a Proteobacteria-rich microbiome.</title>
        <authorList>
            <person name="Quandt C.A."/>
            <person name="Kohler A."/>
            <person name="Hesse C.N."/>
            <person name="Sharpton T.J."/>
            <person name="Martin F."/>
            <person name="Spatafora J.W."/>
        </authorList>
    </citation>
    <scope>NUCLEOTIDE SEQUENCE [LARGE SCALE GENOMIC DNA]</scope>
    <source>
        <strain evidence="7 8">OSC145934</strain>
    </source>
</reference>
<evidence type="ECO:0000256" key="4">
    <source>
        <dbReference type="ARBA" id="ARBA00022833"/>
    </source>
</evidence>
<dbReference type="GO" id="GO:0005634">
    <property type="term" value="C:nucleus"/>
    <property type="evidence" value="ECO:0007669"/>
    <property type="project" value="UniProtKB-SubCell"/>
</dbReference>
<evidence type="ECO:0000256" key="5">
    <source>
        <dbReference type="ARBA" id="ARBA00023242"/>
    </source>
</evidence>
<comment type="subcellular location">
    <subcellularLocation>
        <location evidence="1">Nucleus</location>
    </subcellularLocation>
</comment>
<gene>
    <name evidence="7" type="ORF">Egran_02699</name>
</gene>
<evidence type="ECO:0008006" key="9">
    <source>
        <dbReference type="Google" id="ProtNLM"/>
    </source>
</evidence>
<dbReference type="InterPro" id="IPR052035">
    <property type="entry name" value="ZnF_BED_domain_contain"/>
</dbReference>
<dbReference type="PANTHER" id="PTHR46481">
    <property type="entry name" value="ZINC FINGER BED DOMAIN-CONTAINING PROTEIN 4"/>
    <property type="match status" value="1"/>
</dbReference>
<dbReference type="InterPro" id="IPR012337">
    <property type="entry name" value="RNaseH-like_sf"/>
</dbReference>
<dbReference type="GO" id="GO:0008270">
    <property type="term" value="F:zinc ion binding"/>
    <property type="evidence" value="ECO:0007669"/>
    <property type="project" value="UniProtKB-KW"/>
</dbReference>
<dbReference type="SUPFAM" id="SSF53098">
    <property type="entry name" value="Ribonuclease H-like"/>
    <property type="match status" value="1"/>
</dbReference>
<evidence type="ECO:0000256" key="2">
    <source>
        <dbReference type="ARBA" id="ARBA00022723"/>
    </source>
</evidence>
<dbReference type="OrthoDB" id="5103412at2759"/>
<dbReference type="AlphaFoldDB" id="A0A232LZS4"/>